<gene>
    <name evidence="3" type="ORF">GM658_20785</name>
</gene>
<keyword evidence="4" id="KW-1185">Reference proteome</keyword>
<dbReference type="EMBL" id="WNKX01000018">
    <property type="protein sequence ID" value="MTW13046.1"/>
    <property type="molecule type" value="Genomic_DNA"/>
</dbReference>
<name>A0A6L6QMX8_9BURK</name>
<evidence type="ECO:0000256" key="1">
    <source>
        <dbReference type="SAM" id="SignalP"/>
    </source>
</evidence>
<dbReference type="AlphaFoldDB" id="A0A6L6QMX8"/>
<dbReference type="InterPro" id="IPR025392">
    <property type="entry name" value="DUF4124"/>
</dbReference>
<dbReference type="Proteomes" id="UP000472320">
    <property type="component" value="Unassembled WGS sequence"/>
</dbReference>
<dbReference type="RefSeq" id="WP_155455972.1">
    <property type="nucleotide sequence ID" value="NZ_WNKX01000018.1"/>
</dbReference>
<dbReference type="OrthoDB" id="8758216at2"/>
<feature type="signal peptide" evidence="1">
    <location>
        <begin position="1"/>
        <end position="18"/>
    </location>
</feature>
<proteinExistence type="predicted"/>
<evidence type="ECO:0000313" key="4">
    <source>
        <dbReference type="Proteomes" id="UP000472320"/>
    </source>
</evidence>
<evidence type="ECO:0000313" key="3">
    <source>
        <dbReference type="EMBL" id="MTW13046.1"/>
    </source>
</evidence>
<keyword evidence="1" id="KW-0732">Signal</keyword>
<feature type="chain" id="PRO_5027021070" evidence="1">
    <location>
        <begin position="19"/>
        <end position="101"/>
    </location>
</feature>
<dbReference type="Pfam" id="PF13511">
    <property type="entry name" value="DUF4124"/>
    <property type="match status" value="1"/>
</dbReference>
<sequence>MRLLIISALCATALPAAADDSLYRCIDTQGVVMLTDRPCETLAVAARPVLEKEHFVLPPSEQGRSRWASKPPVTLQPKIDVETLRLARQALALREKVASAR</sequence>
<organism evidence="3 4">
    <name type="scientific">Massilia eburnea</name>
    <dbReference type="NCBI Taxonomy" id="1776165"/>
    <lineage>
        <taxon>Bacteria</taxon>
        <taxon>Pseudomonadati</taxon>
        <taxon>Pseudomonadota</taxon>
        <taxon>Betaproteobacteria</taxon>
        <taxon>Burkholderiales</taxon>
        <taxon>Oxalobacteraceae</taxon>
        <taxon>Telluria group</taxon>
        <taxon>Massilia</taxon>
    </lineage>
</organism>
<protein>
    <submittedName>
        <fullName evidence="3">DUF4124 domain-containing protein</fullName>
    </submittedName>
</protein>
<reference evidence="3 4" key="1">
    <citation type="submission" date="2019-11" db="EMBL/GenBank/DDBJ databases">
        <title>Type strains purchased from KCTC, JCM and DSMZ.</title>
        <authorList>
            <person name="Lu H."/>
        </authorList>
    </citation>
    <scope>NUCLEOTIDE SEQUENCE [LARGE SCALE GENOMIC DNA]</scope>
    <source>
        <strain evidence="3 4">JCM 31587</strain>
    </source>
</reference>
<comment type="caution">
    <text evidence="3">The sequence shown here is derived from an EMBL/GenBank/DDBJ whole genome shotgun (WGS) entry which is preliminary data.</text>
</comment>
<accession>A0A6L6QMX8</accession>
<evidence type="ECO:0000259" key="2">
    <source>
        <dbReference type="Pfam" id="PF13511"/>
    </source>
</evidence>
<feature type="domain" description="DUF4124" evidence="2">
    <location>
        <begin position="9"/>
        <end position="75"/>
    </location>
</feature>